<feature type="transmembrane region" description="Helical" evidence="1">
    <location>
        <begin position="6"/>
        <end position="39"/>
    </location>
</feature>
<evidence type="ECO:0000313" key="2">
    <source>
        <dbReference type="EMBL" id="MCJ2381318.1"/>
    </source>
</evidence>
<feature type="transmembrane region" description="Helical" evidence="1">
    <location>
        <begin position="95"/>
        <end position="113"/>
    </location>
</feature>
<dbReference type="EMBL" id="JAKZMM010000030">
    <property type="protein sequence ID" value="MCJ2381318.1"/>
    <property type="molecule type" value="Genomic_DNA"/>
</dbReference>
<protein>
    <submittedName>
        <fullName evidence="2">YbaN family protein</fullName>
    </submittedName>
</protein>
<proteinExistence type="predicted"/>
<reference evidence="2 3" key="1">
    <citation type="submission" date="2022-03" db="EMBL/GenBank/DDBJ databases">
        <title>Parabacteroides sp. nov. isolated from swine feces.</title>
        <authorList>
            <person name="Bak J.E."/>
        </authorList>
    </citation>
    <scope>NUCLEOTIDE SEQUENCE [LARGE SCALE GENOMIC DNA]</scope>
    <source>
        <strain evidence="2 3">AGMB00274</strain>
    </source>
</reference>
<evidence type="ECO:0000256" key="1">
    <source>
        <dbReference type="SAM" id="Phobius"/>
    </source>
</evidence>
<dbReference type="PANTHER" id="PTHR35813">
    <property type="entry name" value="INNER MEMBRANE PROTEIN YBAN"/>
    <property type="match status" value="1"/>
</dbReference>
<feature type="transmembrane region" description="Helical" evidence="1">
    <location>
        <begin position="70"/>
        <end position="89"/>
    </location>
</feature>
<dbReference type="RefSeq" id="WP_243325652.1">
    <property type="nucleotide sequence ID" value="NZ_JAKZMM010000030.1"/>
</dbReference>
<dbReference type="Proteomes" id="UP001165444">
    <property type="component" value="Unassembled WGS sequence"/>
</dbReference>
<keyword evidence="1" id="KW-0812">Transmembrane</keyword>
<accession>A0ABT0C383</accession>
<dbReference type="PIRSF" id="PIRSF016789">
    <property type="entry name" value="DUF454"/>
    <property type="match status" value="1"/>
</dbReference>
<organism evidence="2 3">
    <name type="scientific">Parabacteroides faecalis</name>
    <dbReference type="NCBI Taxonomy" id="2924040"/>
    <lineage>
        <taxon>Bacteria</taxon>
        <taxon>Pseudomonadati</taxon>
        <taxon>Bacteroidota</taxon>
        <taxon>Bacteroidia</taxon>
        <taxon>Bacteroidales</taxon>
        <taxon>Tannerellaceae</taxon>
        <taxon>Parabacteroides</taxon>
    </lineage>
</organism>
<comment type="caution">
    <text evidence="2">The sequence shown here is derived from an EMBL/GenBank/DDBJ whole genome shotgun (WGS) entry which is preliminary data.</text>
</comment>
<gene>
    <name evidence="2" type="ORF">MUN53_11970</name>
</gene>
<sequence>MRYVYVALGILSCALGVIGIFVPLLPTTPFLLLSAALFFRSSPRLYNRLLNHPQLGPYIRNFREHKAIPLRVKIISVSLVWITILHAVIFLLDHWVLESLLLLLATGITAYILHFKTLR</sequence>
<evidence type="ECO:0000313" key="3">
    <source>
        <dbReference type="Proteomes" id="UP001165444"/>
    </source>
</evidence>
<dbReference type="Pfam" id="PF04304">
    <property type="entry name" value="DUF454"/>
    <property type="match status" value="1"/>
</dbReference>
<dbReference type="PANTHER" id="PTHR35813:SF1">
    <property type="entry name" value="INNER MEMBRANE PROTEIN YBAN"/>
    <property type="match status" value="1"/>
</dbReference>
<keyword evidence="1" id="KW-0472">Membrane</keyword>
<dbReference type="InterPro" id="IPR007401">
    <property type="entry name" value="DUF454"/>
</dbReference>
<name>A0ABT0C383_9BACT</name>
<keyword evidence="1" id="KW-1133">Transmembrane helix</keyword>
<keyword evidence="3" id="KW-1185">Reference proteome</keyword>